<sequence length="43" mass="4879">MAEDHATRLLADFADDIGLTIGEVLARRRYAYTGNRRSLHGYL</sequence>
<dbReference type="RefSeq" id="WP_345475887.1">
    <property type="nucleotide sequence ID" value="NZ_BAABHF010000088.1"/>
</dbReference>
<proteinExistence type="predicted"/>
<protein>
    <submittedName>
        <fullName evidence="1">Uncharacterized protein</fullName>
    </submittedName>
</protein>
<evidence type="ECO:0000313" key="1">
    <source>
        <dbReference type="EMBL" id="GAA4522506.1"/>
    </source>
</evidence>
<accession>A0ABP8R9F7</accession>
<comment type="caution">
    <text evidence="1">The sequence shown here is derived from an EMBL/GenBank/DDBJ whole genome shotgun (WGS) entry which is preliminary data.</text>
</comment>
<keyword evidence="2" id="KW-1185">Reference proteome</keyword>
<name>A0ABP8R9F7_9ACTN</name>
<organism evidence="1 2">
    <name type="scientific">Actinoallomurus oryzae</name>
    <dbReference type="NCBI Taxonomy" id="502180"/>
    <lineage>
        <taxon>Bacteria</taxon>
        <taxon>Bacillati</taxon>
        <taxon>Actinomycetota</taxon>
        <taxon>Actinomycetes</taxon>
        <taxon>Streptosporangiales</taxon>
        <taxon>Thermomonosporaceae</taxon>
        <taxon>Actinoallomurus</taxon>
    </lineage>
</organism>
<dbReference type="Proteomes" id="UP001500503">
    <property type="component" value="Unassembled WGS sequence"/>
</dbReference>
<gene>
    <name evidence="1" type="ORF">GCM10023191_101850</name>
</gene>
<reference evidence="2" key="1">
    <citation type="journal article" date="2019" name="Int. J. Syst. Evol. Microbiol.">
        <title>The Global Catalogue of Microorganisms (GCM) 10K type strain sequencing project: providing services to taxonomists for standard genome sequencing and annotation.</title>
        <authorList>
            <consortium name="The Broad Institute Genomics Platform"/>
            <consortium name="The Broad Institute Genome Sequencing Center for Infectious Disease"/>
            <person name="Wu L."/>
            <person name="Ma J."/>
        </authorList>
    </citation>
    <scope>NUCLEOTIDE SEQUENCE [LARGE SCALE GENOMIC DNA]</scope>
    <source>
        <strain evidence="2">JCM 17933</strain>
    </source>
</reference>
<evidence type="ECO:0000313" key="2">
    <source>
        <dbReference type="Proteomes" id="UP001500503"/>
    </source>
</evidence>
<dbReference type="EMBL" id="BAABHF010000088">
    <property type="protein sequence ID" value="GAA4522506.1"/>
    <property type="molecule type" value="Genomic_DNA"/>
</dbReference>